<organism evidence="5 6">
    <name type="scientific">Mycena rosella</name>
    <name type="common">Pink bonnet</name>
    <name type="synonym">Agaricus rosellus</name>
    <dbReference type="NCBI Taxonomy" id="1033263"/>
    <lineage>
        <taxon>Eukaryota</taxon>
        <taxon>Fungi</taxon>
        <taxon>Dikarya</taxon>
        <taxon>Basidiomycota</taxon>
        <taxon>Agaricomycotina</taxon>
        <taxon>Agaricomycetes</taxon>
        <taxon>Agaricomycetidae</taxon>
        <taxon>Agaricales</taxon>
        <taxon>Marasmiineae</taxon>
        <taxon>Mycenaceae</taxon>
        <taxon>Mycena</taxon>
    </lineage>
</organism>
<evidence type="ECO:0000256" key="3">
    <source>
        <dbReference type="ARBA" id="ARBA00022777"/>
    </source>
</evidence>
<sequence length="179" mass="19733">MWRCEYMQLAAVKNFTEVADFEVSPGFLISIIKNSGLAEDDADDEAAFEPVTYLVEPLRSTSVVRKFSGTLGATQDTDKPALTMLSFSHFMLDVAACAISMVDLHGSMHVEPGAIRRLTLFDPMSHTITEDSGVGDFGATVFKTRLRRISVVCTATVWVRRRLRFESYPGPAEEGGDCL</sequence>
<dbReference type="InterPro" id="IPR004166">
    <property type="entry name" value="a-kinase_dom"/>
</dbReference>
<dbReference type="Gene3D" id="3.20.200.10">
    <property type="entry name" value="MHCK/EF2 kinase"/>
    <property type="match status" value="1"/>
</dbReference>
<feature type="non-terminal residue" evidence="5">
    <location>
        <position position="179"/>
    </location>
</feature>
<dbReference type="GO" id="GO:0004674">
    <property type="term" value="F:protein serine/threonine kinase activity"/>
    <property type="evidence" value="ECO:0007669"/>
    <property type="project" value="UniProtKB-KW"/>
</dbReference>
<proteinExistence type="predicted"/>
<gene>
    <name evidence="5" type="ORF">B0H17DRAFT_1111085</name>
</gene>
<accession>A0AAD7BME0</accession>
<feature type="domain" description="Alpha-type protein kinase" evidence="4">
    <location>
        <begin position="1"/>
        <end position="168"/>
    </location>
</feature>
<dbReference type="Proteomes" id="UP001221757">
    <property type="component" value="Unassembled WGS sequence"/>
</dbReference>
<evidence type="ECO:0000256" key="1">
    <source>
        <dbReference type="ARBA" id="ARBA00022527"/>
    </source>
</evidence>
<evidence type="ECO:0000256" key="2">
    <source>
        <dbReference type="ARBA" id="ARBA00022679"/>
    </source>
</evidence>
<evidence type="ECO:0000313" key="6">
    <source>
        <dbReference type="Proteomes" id="UP001221757"/>
    </source>
</evidence>
<evidence type="ECO:0000259" key="4">
    <source>
        <dbReference type="PROSITE" id="PS51158"/>
    </source>
</evidence>
<dbReference type="EMBL" id="JARKIE010000592">
    <property type="protein sequence ID" value="KAJ7625450.1"/>
    <property type="molecule type" value="Genomic_DNA"/>
</dbReference>
<comment type="caution">
    <text evidence="5">The sequence shown here is derived from an EMBL/GenBank/DDBJ whole genome shotgun (WGS) entry which is preliminary data.</text>
</comment>
<keyword evidence="3" id="KW-0418">Kinase</keyword>
<keyword evidence="1" id="KW-0723">Serine/threonine-protein kinase</keyword>
<evidence type="ECO:0000313" key="5">
    <source>
        <dbReference type="EMBL" id="KAJ7625450.1"/>
    </source>
</evidence>
<dbReference type="PROSITE" id="PS51158">
    <property type="entry name" value="ALPHA_KINASE"/>
    <property type="match status" value="1"/>
</dbReference>
<dbReference type="GO" id="GO:0005524">
    <property type="term" value="F:ATP binding"/>
    <property type="evidence" value="ECO:0007669"/>
    <property type="project" value="InterPro"/>
</dbReference>
<dbReference type="Pfam" id="PF02816">
    <property type="entry name" value="Alpha_kinase"/>
    <property type="match status" value="1"/>
</dbReference>
<keyword evidence="6" id="KW-1185">Reference proteome</keyword>
<keyword evidence="2" id="KW-0808">Transferase</keyword>
<protein>
    <recommendedName>
        <fullName evidence="4">Alpha-type protein kinase domain-containing protein</fullName>
    </recommendedName>
</protein>
<dbReference type="AlphaFoldDB" id="A0AAD7BME0"/>
<reference evidence="5" key="1">
    <citation type="submission" date="2023-03" db="EMBL/GenBank/DDBJ databases">
        <title>Massive genome expansion in bonnet fungi (Mycena s.s.) driven by repeated elements and novel gene families across ecological guilds.</title>
        <authorList>
            <consortium name="Lawrence Berkeley National Laboratory"/>
            <person name="Harder C.B."/>
            <person name="Miyauchi S."/>
            <person name="Viragh M."/>
            <person name="Kuo A."/>
            <person name="Thoen E."/>
            <person name="Andreopoulos B."/>
            <person name="Lu D."/>
            <person name="Skrede I."/>
            <person name="Drula E."/>
            <person name="Henrissat B."/>
            <person name="Morin E."/>
            <person name="Kohler A."/>
            <person name="Barry K."/>
            <person name="LaButti K."/>
            <person name="Morin E."/>
            <person name="Salamov A."/>
            <person name="Lipzen A."/>
            <person name="Mereny Z."/>
            <person name="Hegedus B."/>
            <person name="Baldrian P."/>
            <person name="Stursova M."/>
            <person name="Weitz H."/>
            <person name="Taylor A."/>
            <person name="Grigoriev I.V."/>
            <person name="Nagy L.G."/>
            <person name="Martin F."/>
            <person name="Kauserud H."/>
        </authorList>
    </citation>
    <scope>NUCLEOTIDE SEQUENCE</scope>
    <source>
        <strain evidence="5">CBHHK067</strain>
    </source>
</reference>
<name>A0AAD7BME0_MYCRO</name>